<dbReference type="InterPro" id="IPR035396">
    <property type="entry name" value="Bac_rhamnosid6H"/>
</dbReference>
<evidence type="ECO:0000313" key="8">
    <source>
        <dbReference type="EMBL" id="KAL2836939.1"/>
    </source>
</evidence>
<evidence type="ECO:0000256" key="1">
    <source>
        <dbReference type="ARBA" id="ARBA00001445"/>
    </source>
</evidence>
<feature type="domain" description="Alpha-L-rhamnosidase C-terminal" evidence="7">
    <location>
        <begin position="781"/>
        <end position="853"/>
    </location>
</feature>
<dbReference type="SUPFAM" id="SSF48208">
    <property type="entry name" value="Six-hairpin glycosidases"/>
    <property type="match status" value="1"/>
</dbReference>
<gene>
    <name evidence="8" type="ORF">BJY01DRAFT_258515</name>
</gene>
<dbReference type="PANTHER" id="PTHR33307:SF6">
    <property type="entry name" value="ALPHA-RHAMNOSIDASE (EUROFUNG)-RELATED"/>
    <property type="match status" value="1"/>
</dbReference>
<evidence type="ECO:0000256" key="2">
    <source>
        <dbReference type="ARBA" id="ARBA00012652"/>
    </source>
</evidence>
<dbReference type="PANTHER" id="PTHR33307">
    <property type="entry name" value="ALPHA-RHAMNOSIDASE (EUROFUNG)"/>
    <property type="match status" value="1"/>
</dbReference>
<dbReference type="Gene3D" id="1.50.10.10">
    <property type="match status" value="1"/>
</dbReference>
<evidence type="ECO:0000256" key="3">
    <source>
        <dbReference type="ARBA" id="ARBA00022801"/>
    </source>
</evidence>
<reference evidence="8 9" key="1">
    <citation type="submission" date="2024-07" db="EMBL/GenBank/DDBJ databases">
        <title>Section-level genome sequencing and comparative genomics of Aspergillus sections Usti and Cavernicolus.</title>
        <authorList>
            <consortium name="Lawrence Berkeley National Laboratory"/>
            <person name="Nybo J.L."/>
            <person name="Vesth T.C."/>
            <person name="Theobald S."/>
            <person name="Frisvad J.C."/>
            <person name="Larsen T.O."/>
            <person name="Kjaerboelling I."/>
            <person name="Rothschild-Mancinelli K."/>
            <person name="Lyhne E.K."/>
            <person name="Kogle M.E."/>
            <person name="Barry K."/>
            <person name="Clum A."/>
            <person name="Na H."/>
            <person name="Ledsgaard L."/>
            <person name="Lin J."/>
            <person name="Lipzen A."/>
            <person name="Kuo A."/>
            <person name="Riley R."/>
            <person name="Mondo S."/>
            <person name="Labutti K."/>
            <person name="Haridas S."/>
            <person name="Pangalinan J."/>
            <person name="Salamov A.A."/>
            <person name="Simmons B.A."/>
            <person name="Magnuson J.K."/>
            <person name="Chen J."/>
            <person name="Drula E."/>
            <person name="Henrissat B."/>
            <person name="Wiebenga A."/>
            <person name="Lubbers R.J."/>
            <person name="Gomes A.C."/>
            <person name="Makela M.R."/>
            <person name="Stajich J."/>
            <person name="Grigoriev I.V."/>
            <person name="Mortensen U.H."/>
            <person name="De Vries R.P."/>
            <person name="Baker S.E."/>
            <person name="Andersen M.R."/>
        </authorList>
    </citation>
    <scope>NUCLEOTIDE SEQUENCE [LARGE SCALE GENOMIC DNA]</scope>
    <source>
        <strain evidence="8 9">CBS 123904</strain>
    </source>
</reference>
<dbReference type="PIRSF" id="PIRSF010631">
    <property type="entry name" value="A-rhamnsds"/>
    <property type="match status" value="1"/>
</dbReference>
<dbReference type="EMBL" id="JBFXLU010000169">
    <property type="protein sequence ID" value="KAL2836939.1"/>
    <property type="molecule type" value="Genomic_DNA"/>
</dbReference>
<name>A0ABR4JBK8_9EURO</name>
<dbReference type="EC" id="3.2.1.40" evidence="2"/>
<keyword evidence="3" id="KW-0378">Hydrolase</keyword>
<dbReference type="InterPro" id="IPR008902">
    <property type="entry name" value="Rhamnosid_concanavalin"/>
</dbReference>
<dbReference type="Gene3D" id="2.60.120.260">
    <property type="entry name" value="Galactose-binding domain-like"/>
    <property type="match status" value="2"/>
</dbReference>
<evidence type="ECO:0000259" key="6">
    <source>
        <dbReference type="Pfam" id="PF17389"/>
    </source>
</evidence>
<evidence type="ECO:0000259" key="5">
    <source>
        <dbReference type="Pfam" id="PF08531"/>
    </source>
</evidence>
<feature type="domain" description="Bacterial alpha-L-rhamnosidase N-terminal" evidence="5">
    <location>
        <begin position="148"/>
        <end position="309"/>
    </location>
</feature>
<dbReference type="Proteomes" id="UP001610446">
    <property type="component" value="Unassembled WGS sequence"/>
</dbReference>
<feature type="domain" description="Alpha-L-rhamnosidase six-hairpin glycosidase" evidence="6">
    <location>
        <begin position="422"/>
        <end position="779"/>
    </location>
</feature>
<dbReference type="Pfam" id="PF17390">
    <property type="entry name" value="Bac_rhamnosid_C"/>
    <property type="match status" value="1"/>
</dbReference>
<dbReference type="InterPro" id="IPR012341">
    <property type="entry name" value="6hp_glycosidase-like_sf"/>
</dbReference>
<dbReference type="Gene3D" id="2.60.420.10">
    <property type="entry name" value="Maltose phosphorylase, domain 3"/>
    <property type="match status" value="1"/>
</dbReference>
<organism evidence="8 9">
    <name type="scientific">Aspergillus pseudoustus</name>
    <dbReference type="NCBI Taxonomy" id="1810923"/>
    <lineage>
        <taxon>Eukaryota</taxon>
        <taxon>Fungi</taxon>
        <taxon>Dikarya</taxon>
        <taxon>Ascomycota</taxon>
        <taxon>Pezizomycotina</taxon>
        <taxon>Eurotiomycetes</taxon>
        <taxon>Eurotiomycetidae</taxon>
        <taxon>Eurotiales</taxon>
        <taxon>Aspergillaceae</taxon>
        <taxon>Aspergillus</taxon>
        <taxon>Aspergillus subgen. Nidulantes</taxon>
    </lineage>
</organism>
<proteinExistence type="predicted"/>
<feature type="domain" description="Alpha-L-rhamnosidase concanavalin-like" evidence="4">
    <location>
        <begin position="319"/>
        <end position="417"/>
    </location>
</feature>
<comment type="caution">
    <text evidence="8">The sequence shown here is derived from an EMBL/GenBank/DDBJ whole genome shotgun (WGS) entry which is preliminary data.</text>
</comment>
<dbReference type="InterPro" id="IPR013783">
    <property type="entry name" value="Ig-like_fold"/>
</dbReference>
<dbReference type="Gene3D" id="2.60.40.10">
    <property type="entry name" value="Immunoglobulins"/>
    <property type="match status" value="1"/>
</dbReference>
<dbReference type="Pfam" id="PF25788">
    <property type="entry name" value="Ig_Rha78A_N"/>
    <property type="match status" value="1"/>
</dbReference>
<sequence length="887" mass="98445">MAVSIAQVSAEHHHSAFGLFTPAPRLSWRFNATTVKNWQQVSYDITISRPGSEEETYHVKSSDSVLVPWPSSPLASRERASIKVRATGADGFTTDWSSLNVEVALLHRSDWSSCAKLIGGPAQGPEPKRPFLLRNTFTHTATGSLARPARLYATAHGVYEVEINGRRVGDQIMAPGWTAYQHRLYYQTYDITNLLQDGENVIGVQVAEGWFAGRLGRPGVANHWGERPAFLGQIEIGGEVVCVSDSSWEYRYGPVLLSELYNGETYDSTLYDPTWSTTTPKKSGVGHAQELGFPQAELIAPELAPVRRVMELKPKDIITTPSGKKVLDFGQNFVGWLRIEKNILGAPGHTLVIRHAEVLEHGELCTRPLRSAKATFTVGLGGKTQGLETKFTFYGFRYAEITGYDDLSLTDFTGVVIASDLRRTGSFSCSHAHINRLHENAVWSMRGNFISIPTDCPQRDEKLGWTGDIQVFAPTANFLFDTSAFLASWLADLALDQQDAGGVVPVIVPNPPKQPDGRMKRPMAVWADCAVITPWDLYNTFGDIKQLSDQWGSMCLWLDRGLPRDERGFWSTDYPQYGDWLDPRSPPAMPGNSPTDSFLVANAYLIHTTRLAARIGSLLGHKAKSEQYTADAARLTSLFLREYVTPSGRLACDTQTTYTLALAFNLLDNKPSQQLQLDTARARLSHLIRWDRFRITTGFAGTPLILRTLATHNMLPLAYRMLQERDCPSWLYPVRMGATTIWERWDSMRPADGSVNSGQMTSFNHYALGSVCGFLHEVVGGLGAAEPGWRCAIVRPRPGGTVRSARTRFESPYGPYEVEWVVDKESKMMTTVCVPPNGRARVVLDGVDEVVGSGEYVFETVWKGEGKWPPAAIEGPQRNIVEGHFIP</sequence>
<dbReference type="InterPro" id="IPR016007">
    <property type="entry name" value="Alpha_rhamnosid"/>
</dbReference>
<dbReference type="Pfam" id="PF08531">
    <property type="entry name" value="Bac_rhamnosid_N"/>
    <property type="match status" value="1"/>
</dbReference>
<dbReference type="InterPro" id="IPR035398">
    <property type="entry name" value="Bac_rhamnosid_C"/>
</dbReference>
<evidence type="ECO:0000259" key="7">
    <source>
        <dbReference type="Pfam" id="PF17390"/>
    </source>
</evidence>
<protein>
    <recommendedName>
        <fullName evidence="2">alpha-L-rhamnosidase</fullName>
        <ecNumber evidence="2">3.2.1.40</ecNumber>
    </recommendedName>
</protein>
<comment type="catalytic activity">
    <reaction evidence="1">
        <text>Hydrolysis of terminal non-reducing alpha-L-rhamnose residues in alpha-L-rhamnosides.</text>
        <dbReference type="EC" id="3.2.1.40"/>
    </reaction>
</comment>
<evidence type="ECO:0000313" key="9">
    <source>
        <dbReference type="Proteomes" id="UP001610446"/>
    </source>
</evidence>
<keyword evidence="9" id="KW-1185">Reference proteome</keyword>
<dbReference type="InterPro" id="IPR008928">
    <property type="entry name" value="6-hairpin_glycosidase_sf"/>
</dbReference>
<evidence type="ECO:0000259" key="4">
    <source>
        <dbReference type="Pfam" id="PF05592"/>
    </source>
</evidence>
<dbReference type="InterPro" id="IPR013737">
    <property type="entry name" value="Bac_rhamnosid_N"/>
</dbReference>
<dbReference type="Pfam" id="PF17389">
    <property type="entry name" value="Bac_rhamnosid6H"/>
    <property type="match status" value="1"/>
</dbReference>
<accession>A0ABR4JBK8</accession>
<dbReference type="Pfam" id="PF05592">
    <property type="entry name" value="Bac_rhamnosid"/>
    <property type="match status" value="1"/>
</dbReference>